<dbReference type="Gene3D" id="3.40.50.1240">
    <property type="entry name" value="Phosphoglycerate mutase-like"/>
    <property type="match status" value="1"/>
</dbReference>
<protein>
    <submittedName>
        <fullName evidence="1">Histidine phosphatase family protein</fullName>
    </submittedName>
</protein>
<keyword evidence="2" id="KW-1185">Reference proteome</keyword>
<dbReference type="InterPro" id="IPR029033">
    <property type="entry name" value="His_PPase_superfam"/>
</dbReference>
<dbReference type="Pfam" id="PF00300">
    <property type="entry name" value="His_Phos_1"/>
    <property type="match status" value="1"/>
</dbReference>
<dbReference type="RefSeq" id="WP_379794339.1">
    <property type="nucleotide sequence ID" value="NZ_JBHLUD010000009.1"/>
</dbReference>
<dbReference type="Proteomes" id="UP001589810">
    <property type="component" value="Unassembled WGS sequence"/>
</dbReference>
<accession>A0ABV6MZ11</accession>
<proteinExistence type="predicted"/>
<organism evidence="1 2">
    <name type="scientific">Kutzneria chonburiensis</name>
    <dbReference type="NCBI Taxonomy" id="1483604"/>
    <lineage>
        <taxon>Bacteria</taxon>
        <taxon>Bacillati</taxon>
        <taxon>Actinomycetota</taxon>
        <taxon>Actinomycetes</taxon>
        <taxon>Pseudonocardiales</taxon>
        <taxon>Pseudonocardiaceae</taxon>
        <taxon>Kutzneria</taxon>
    </lineage>
</organism>
<sequence length="183" mass="19404">MNRLFLVCHGATEAVRQARFPADEPLSRRPAALAGPARLDGLSRGPELRCAQTAEALGWDAVVDESLADLDHGSWRGRSLAEIDQHDLSAWMTDPDAAPHGGEPVSAVLKRVASWLDRQADVGRVGVVTSPSVIRAAVLATLGAPAAAFWRVDISPLTVTQLTGTTGRWTVRETGLPLQEAGG</sequence>
<evidence type="ECO:0000313" key="1">
    <source>
        <dbReference type="EMBL" id="MFC0545545.1"/>
    </source>
</evidence>
<comment type="caution">
    <text evidence="1">The sequence shown here is derived from an EMBL/GenBank/DDBJ whole genome shotgun (WGS) entry which is preliminary data.</text>
</comment>
<name>A0ABV6MZ11_9PSEU</name>
<gene>
    <name evidence="1" type="ORF">ACFFH7_28810</name>
</gene>
<evidence type="ECO:0000313" key="2">
    <source>
        <dbReference type="Proteomes" id="UP001589810"/>
    </source>
</evidence>
<dbReference type="SUPFAM" id="SSF53254">
    <property type="entry name" value="Phosphoglycerate mutase-like"/>
    <property type="match status" value="1"/>
</dbReference>
<dbReference type="InterPro" id="IPR013078">
    <property type="entry name" value="His_Pase_superF_clade-1"/>
</dbReference>
<reference evidence="1 2" key="1">
    <citation type="submission" date="2024-09" db="EMBL/GenBank/DDBJ databases">
        <authorList>
            <person name="Sun Q."/>
            <person name="Mori K."/>
        </authorList>
    </citation>
    <scope>NUCLEOTIDE SEQUENCE [LARGE SCALE GENOMIC DNA]</scope>
    <source>
        <strain evidence="1 2">TBRC 1432</strain>
    </source>
</reference>
<dbReference type="EMBL" id="JBHLUD010000009">
    <property type="protein sequence ID" value="MFC0545545.1"/>
    <property type="molecule type" value="Genomic_DNA"/>
</dbReference>
<dbReference type="SMART" id="SM00855">
    <property type="entry name" value="PGAM"/>
    <property type="match status" value="1"/>
</dbReference>